<keyword evidence="6" id="KW-1185">Reference proteome</keyword>
<accession>B4J1L3</accession>
<dbReference type="Proteomes" id="UP000001070">
    <property type="component" value="Unassembled WGS sequence"/>
</dbReference>
<dbReference type="KEGG" id="dgr:6558835"/>
<dbReference type="Pfam" id="PF03266">
    <property type="entry name" value="NTPase_1"/>
    <property type="match status" value="1"/>
</dbReference>
<dbReference type="InterPro" id="IPR003593">
    <property type="entry name" value="AAA+_ATPase"/>
</dbReference>
<dbReference type="STRING" id="7222.B4J1L3"/>
<keyword evidence="2" id="KW-0378">Hydrolase</keyword>
<dbReference type="InterPro" id="IPR004948">
    <property type="entry name" value="Nuc-triphosphatase_THEP1"/>
</dbReference>
<dbReference type="AlphaFoldDB" id="B4J1L3"/>
<gene>
    <name evidence="5" type="primary">Dgri\GH14943</name>
    <name evidence="5" type="ORF">Dgri_GH14943</name>
</gene>
<dbReference type="GO" id="GO:0005524">
    <property type="term" value="F:ATP binding"/>
    <property type="evidence" value="ECO:0007669"/>
    <property type="project" value="UniProtKB-KW"/>
</dbReference>
<dbReference type="PANTHER" id="PTHR43146:SF1">
    <property type="entry name" value="CANCER-RELATED NUCLEOSIDE-TRIPHOSPHATASE"/>
    <property type="match status" value="1"/>
</dbReference>
<dbReference type="OrthoDB" id="446244at2759"/>
<dbReference type="OMA" id="VTAVQNC"/>
<dbReference type="HOGENOM" id="CLU_103145_1_0_1"/>
<evidence type="ECO:0000313" key="6">
    <source>
        <dbReference type="Proteomes" id="UP000001070"/>
    </source>
</evidence>
<dbReference type="SUPFAM" id="SSF52540">
    <property type="entry name" value="P-loop containing nucleoside triphosphate hydrolases"/>
    <property type="match status" value="1"/>
</dbReference>
<dbReference type="InterPro" id="IPR027417">
    <property type="entry name" value="P-loop_NTPase"/>
</dbReference>
<name>B4J1L3_DROGR</name>
<dbReference type="GO" id="GO:0017111">
    <property type="term" value="F:ribonucleoside triphosphate phosphatase activity"/>
    <property type="evidence" value="ECO:0007669"/>
    <property type="project" value="InterPro"/>
</dbReference>
<protein>
    <submittedName>
        <fullName evidence="5">GH14943</fullName>
    </submittedName>
</protein>
<sequence>MEKYKVTTFLITGQPGVGKTTLVRKIIAKLGGDNKLAGFYTEEVRTNGQRIGFDVVTVSGTRGILARENPLDNQRRPKVGKYAVYVQDFENVTLPLLQLAPHSQQLLIIDEIGKMELLSHRFESAINELMRQKQLILATIPSQTRQPMPIVERLRNAPDSFIYQVTKANRDALTDDITEHVRKTLFMRKNIFPFTCIKPSKHTLSSSSLGPSQE</sequence>
<keyword evidence="1" id="KW-0547">Nucleotide-binding</keyword>
<evidence type="ECO:0000256" key="3">
    <source>
        <dbReference type="ARBA" id="ARBA00022840"/>
    </source>
</evidence>
<dbReference type="PANTHER" id="PTHR43146">
    <property type="entry name" value="CANCER-RELATED NUCLEOSIDE-TRIPHOSPHATASE"/>
    <property type="match status" value="1"/>
</dbReference>
<dbReference type="CDD" id="cd19482">
    <property type="entry name" value="RecA-like_Thep1"/>
    <property type="match status" value="1"/>
</dbReference>
<dbReference type="FunCoup" id="B4J1L3">
    <property type="interactions" value="823"/>
</dbReference>
<evidence type="ECO:0000256" key="2">
    <source>
        <dbReference type="ARBA" id="ARBA00022801"/>
    </source>
</evidence>
<dbReference type="HAMAP" id="MF_00796">
    <property type="entry name" value="NTPase_1"/>
    <property type="match status" value="1"/>
</dbReference>
<dbReference type="PhylomeDB" id="B4J1L3"/>
<feature type="domain" description="AAA+ ATPase" evidence="4">
    <location>
        <begin position="5"/>
        <end position="192"/>
    </location>
</feature>
<dbReference type="InParanoid" id="B4J1L3"/>
<evidence type="ECO:0000313" key="5">
    <source>
        <dbReference type="EMBL" id="EDV96933.1"/>
    </source>
</evidence>
<evidence type="ECO:0000259" key="4">
    <source>
        <dbReference type="SMART" id="SM00382"/>
    </source>
</evidence>
<reference evidence="5 6" key="1">
    <citation type="journal article" date="2007" name="Nature">
        <title>Evolution of genes and genomes on the Drosophila phylogeny.</title>
        <authorList>
            <consortium name="Drosophila 12 Genomes Consortium"/>
            <person name="Clark A.G."/>
            <person name="Eisen M.B."/>
            <person name="Smith D.R."/>
            <person name="Bergman C.M."/>
            <person name="Oliver B."/>
            <person name="Markow T.A."/>
            <person name="Kaufman T.C."/>
            <person name="Kellis M."/>
            <person name="Gelbart W."/>
            <person name="Iyer V.N."/>
            <person name="Pollard D.A."/>
            <person name="Sackton T.B."/>
            <person name="Larracuente A.M."/>
            <person name="Singh N.D."/>
            <person name="Abad J.P."/>
            <person name="Abt D.N."/>
            <person name="Adryan B."/>
            <person name="Aguade M."/>
            <person name="Akashi H."/>
            <person name="Anderson W.W."/>
            <person name="Aquadro C.F."/>
            <person name="Ardell D.H."/>
            <person name="Arguello R."/>
            <person name="Artieri C.G."/>
            <person name="Barbash D.A."/>
            <person name="Barker D."/>
            <person name="Barsanti P."/>
            <person name="Batterham P."/>
            <person name="Batzoglou S."/>
            <person name="Begun D."/>
            <person name="Bhutkar A."/>
            <person name="Blanco E."/>
            <person name="Bosak S.A."/>
            <person name="Bradley R.K."/>
            <person name="Brand A.D."/>
            <person name="Brent M.R."/>
            <person name="Brooks A.N."/>
            <person name="Brown R.H."/>
            <person name="Butlin R.K."/>
            <person name="Caggese C."/>
            <person name="Calvi B.R."/>
            <person name="Bernardo de Carvalho A."/>
            <person name="Caspi A."/>
            <person name="Castrezana S."/>
            <person name="Celniker S.E."/>
            <person name="Chang J.L."/>
            <person name="Chapple C."/>
            <person name="Chatterji S."/>
            <person name="Chinwalla A."/>
            <person name="Civetta A."/>
            <person name="Clifton S.W."/>
            <person name="Comeron J.M."/>
            <person name="Costello J.C."/>
            <person name="Coyne J.A."/>
            <person name="Daub J."/>
            <person name="David R.G."/>
            <person name="Delcher A.L."/>
            <person name="Delehaunty K."/>
            <person name="Do C.B."/>
            <person name="Ebling H."/>
            <person name="Edwards K."/>
            <person name="Eickbush T."/>
            <person name="Evans J.D."/>
            <person name="Filipski A."/>
            <person name="Findeiss S."/>
            <person name="Freyhult E."/>
            <person name="Fulton L."/>
            <person name="Fulton R."/>
            <person name="Garcia A.C."/>
            <person name="Gardiner A."/>
            <person name="Garfield D.A."/>
            <person name="Garvin B.E."/>
            <person name="Gibson G."/>
            <person name="Gilbert D."/>
            <person name="Gnerre S."/>
            <person name="Godfrey J."/>
            <person name="Good R."/>
            <person name="Gotea V."/>
            <person name="Gravely B."/>
            <person name="Greenberg A.J."/>
            <person name="Griffiths-Jones S."/>
            <person name="Gross S."/>
            <person name="Guigo R."/>
            <person name="Gustafson E.A."/>
            <person name="Haerty W."/>
            <person name="Hahn M.W."/>
            <person name="Halligan D.L."/>
            <person name="Halpern A.L."/>
            <person name="Halter G.M."/>
            <person name="Han M.V."/>
            <person name="Heger A."/>
            <person name="Hillier L."/>
            <person name="Hinrichs A.S."/>
            <person name="Holmes I."/>
            <person name="Hoskins R.A."/>
            <person name="Hubisz M.J."/>
            <person name="Hultmark D."/>
            <person name="Huntley M.A."/>
            <person name="Jaffe D.B."/>
            <person name="Jagadeeshan S."/>
            <person name="Jeck W.R."/>
            <person name="Johnson J."/>
            <person name="Jones C.D."/>
            <person name="Jordan W.C."/>
            <person name="Karpen G.H."/>
            <person name="Kataoka E."/>
            <person name="Keightley P.D."/>
            <person name="Kheradpour P."/>
            <person name="Kirkness E.F."/>
            <person name="Koerich L.B."/>
            <person name="Kristiansen K."/>
            <person name="Kudrna D."/>
            <person name="Kulathinal R.J."/>
            <person name="Kumar S."/>
            <person name="Kwok R."/>
            <person name="Lander E."/>
            <person name="Langley C.H."/>
            <person name="Lapoint R."/>
            <person name="Lazzaro B.P."/>
            <person name="Lee S.J."/>
            <person name="Levesque L."/>
            <person name="Li R."/>
            <person name="Lin C.F."/>
            <person name="Lin M.F."/>
            <person name="Lindblad-Toh K."/>
            <person name="Llopart A."/>
            <person name="Long M."/>
            <person name="Low L."/>
            <person name="Lozovsky E."/>
            <person name="Lu J."/>
            <person name="Luo M."/>
            <person name="Machado C.A."/>
            <person name="Makalowski W."/>
            <person name="Marzo M."/>
            <person name="Matsuda M."/>
            <person name="Matzkin L."/>
            <person name="McAllister B."/>
            <person name="McBride C.S."/>
            <person name="McKernan B."/>
            <person name="McKernan K."/>
            <person name="Mendez-Lago M."/>
            <person name="Minx P."/>
            <person name="Mollenhauer M.U."/>
            <person name="Montooth K."/>
            <person name="Mount S.M."/>
            <person name="Mu X."/>
            <person name="Myers E."/>
            <person name="Negre B."/>
            <person name="Newfeld S."/>
            <person name="Nielsen R."/>
            <person name="Noor M.A."/>
            <person name="O'Grady P."/>
            <person name="Pachter L."/>
            <person name="Papaceit M."/>
            <person name="Parisi M.J."/>
            <person name="Parisi M."/>
            <person name="Parts L."/>
            <person name="Pedersen J.S."/>
            <person name="Pesole G."/>
            <person name="Phillippy A.M."/>
            <person name="Ponting C.P."/>
            <person name="Pop M."/>
            <person name="Porcelli D."/>
            <person name="Powell J.R."/>
            <person name="Prohaska S."/>
            <person name="Pruitt K."/>
            <person name="Puig M."/>
            <person name="Quesneville H."/>
            <person name="Ram K.R."/>
            <person name="Rand D."/>
            <person name="Rasmussen M.D."/>
            <person name="Reed L.K."/>
            <person name="Reenan R."/>
            <person name="Reily A."/>
            <person name="Remington K.A."/>
            <person name="Rieger T.T."/>
            <person name="Ritchie M.G."/>
            <person name="Robin C."/>
            <person name="Rogers Y.H."/>
            <person name="Rohde C."/>
            <person name="Rozas J."/>
            <person name="Rubenfield M.J."/>
            <person name="Ruiz A."/>
            <person name="Russo S."/>
            <person name="Salzberg S.L."/>
            <person name="Sanchez-Gracia A."/>
            <person name="Saranga D.J."/>
            <person name="Sato H."/>
            <person name="Schaeffer S.W."/>
            <person name="Schatz M.C."/>
            <person name="Schlenke T."/>
            <person name="Schwartz R."/>
            <person name="Segarra C."/>
            <person name="Singh R.S."/>
            <person name="Sirot L."/>
            <person name="Sirota M."/>
            <person name="Sisneros N.B."/>
            <person name="Smith C.D."/>
            <person name="Smith T.F."/>
            <person name="Spieth J."/>
            <person name="Stage D.E."/>
            <person name="Stark A."/>
            <person name="Stephan W."/>
            <person name="Strausberg R.L."/>
            <person name="Strempel S."/>
            <person name="Sturgill D."/>
            <person name="Sutton G."/>
            <person name="Sutton G.G."/>
            <person name="Tao W."/>
            <person name="Teichmann S."/>
            <person name="Tobari Y.N."/>
            <person name="Tomimura Y."/>
            <person name="Tsolas J.M."/>
            <person name="Valente V.L."/>
            <person name="Venter E."/>
            <person name="Venter J.C."/>
            <person name="Vicario S."/>
            <person name="Vieira F.G."/>
            <person name="Vilella A.J."/>
            <person name="Villasante A."/>
            <person name="Walenz B."/>
            <person name="Wang J."/>
            <person name="Wasserman M."/>
            <person name="Watts T."/>
            <person name="Wilson D."/>
            <person name="Wilson R.K."/>
            <person name="Wing R.A."/>
            <person name="Wolfner M.F."/>
            <person name="Wong A."/>
            <person name="Wong G.K."/>
            <person name="Wu C.I."/>
            <person name="Wu G."/>
            <person name="Yamamoto D."/>
            <person name="Yang H.P."/>
            <person name="Yang S.P."/>
            <person name="Yorke J.A."/>
            <person name="Yoshida K."/>
            <person name="Zdobnov E."/>
            <person name="Zhang P."/>
            <person name="Zhang Y."/>
            <person name="Zimin A.V."/>
            <person name="Baldwin J."/>
            <person name="Abdouelleil A."/>
            <person name="Abdulkadir J."/>
            <person name="Abebe A."/>
            <person name="Abera B."/>
            <person name="Abreu J."/>
            <person name="Acer S.C."/>
            <person name="Aftuck L."/>
            <person name="Alexander A."/>
            <person name="An P."/>
            <person name="Anderson E."/>
            <person name="Anderson S."/>
            <person name="Arachi H."/>
            <person name="Azer M."/>
            <person name="Bachantsang P."/>
            <person name="Barry A."/>
            <person name="Bayul T."/>
            <person name="Berlin A."/>
            <person name="Bessette D."/>
            <person name="Bloom T."/>
            <person name="Blye J."/>
            <person name="Boguslavskiy L."/>
            <person name="Bonnet C."/>
            <person name="Boukhgalter B."/>
            <person name="Bourzgui I."/>
            <person name="Brown A."/>
            <person name="Cahill P."/>
            <person name="Channer S."/>
            <person name="Cheshatsang Y."/>
            <person name="Chuda L."/>
            <person name="Citroen M."/>
            <person name="Collymore A."/>
            <person name="Cooke P."/>
            <person name="Costello M."/>
            <person name="D'Aco K."/>
            <person name="Daza R."/>
            <person name="De Haan G."/>
            <person name="DeGray S."/>
            <person name="DeMaso C."/>
            <person name="Dhargay N."/>
            <person name="Dooley K."/>
            <person name="Dooley E."/>
            <person name="Doricent M."/>
            <person name="Dorje P."/>
            <person name="Dorjee K."/>
            <person name="Dupes A."/>
            <person name="Elong R."/>
            <person name="Falk J."/>
            <person name="Farina A."/>
            <person name="Faro S."/>
            <person name="Ferguson D."/>
            <person name="Fisher S."/>
            <person name="Foley C.D."/>
            <person name="Franke A."/>
            <person name="Friedrich D."/>
            <person name="Gadbois L."/>
            <person name="Gearin G."/>
            <person name="Gearin C.R."/>
            <person name="Giannoukos G."/>
            <person name="Goode T."/>
            <person name="Graham J."/>
            <person name="Grandbois E."/>
            <person name="Grewal S."/>
            <person name="Gyaltsen K."/>
            <person name="Hafez N."/>
            <person name="Hagos B."/>
            <person name="Hall J."/>
            <person name="Henson C."/>
            <person name="Hollinger A."/>
            <person name="Honan T."/>
            <person name="Huard M.D."/>
            <person name="Hughes L."/>
            <person name="Hurhula B."/>
            <person name="Husby M.E."/>
            <person name="Kamat A."/>
            <person name="Kanga B."/>
            <person name="Kashin S."/>
            <person name="Khazanovich D."/>
            <person name="Kisner P."/>
            <person name="Lance K."/>
            <person name="Lara M."/>
            <person name="Lee W."/>
            <person name="Lennon N."/>
            <person name="Letendre F."/>
            <person name="LeVine R."/>
            <person name="Lipovsky A."/>
            <person name="Liu X."/>
            <person name="Liu J."/>
            <person name="Liu S."/>
            <person name="Lokyitsang T."/>
            <person name="Lokyitsang Y."/>
            <person name="Lubonja R."/>
            <person name="Lui A."/>
            <person name="MacDonald P."/>
            <person name="Magnisalis V."/>
            <person name="Maru K."/>
            <person name="Matthews C."/>
            <person name="McCusker W."/>
            <person name="McDonough S."/>
            <person name="Mehta T."/>
            <person name="Meldrim J."/>
            <person name="Meneus L."/>
            <person name="Mihai O."/>
            <person name="Mihalev A."/>
            <person name="Mihova T."/>
            <person name="Mittelman R."/>
            <person name="Mlenga V."/>
            <person name="Montmayeur A."/>
            <person name="Mulrain L."/>
            <person name="Navidi A."/>
            <person name="Naylor J."/>
            <person name="Negash T."/>
            <person name="Nguyen T."/>
            <person name="Nguyen N."/>
            <person name="Nicol R."/>
            <person name="Norbu C."/>
            <person name="Norbu N."/>
            <person name="Novod N."/>
            <person name="O'Neill B."/>
            <person name="Osman S."/>
            <person name="Markiewicz E."/>
            <person name="Oyono O.L."/>
            <person name="Patti C."/>
            <person name="Phunkhang P."/>
            <person name="Pierre F."/>
            <person name="Priest M."/>
            <person name="Raghuraman S."/>
            <person name="Rege F."/>
            <person name="Reyes R."/>
            <person name="Rise C."/>
            <person name="Rogov P."/>
            <person name="Ross K."/>
            <person name="Ryan E."/>
            <person name="Settipalli S."/>
            <person name="Shea T."/>
            <person name="Sherpa N."/>
            <person name="Shi L."/>
            <person name="Shih D."/>
            <person name="Sparrow T."/>
            <person name="Spaulding J."/>
            <person name="Stalker J."/>
            <person name="Stange-Thomann N."/>
            <person name="Stavropoulos S."/>
            <person name="Stone C."/>
            <person name="Strader C."/>
            <person name="Tesfaye S."/>
            <person name="Thomson T."/>
            <person name="Thoulutsang Y."/>
            <person name="Thoulutsang D."/>
            <person name="Topham K."/>
            <person name="Topping I."/>
            <person name="Tsamla T."/>
            <person name="Vassiliev H."/>
            <person name="Vo A."/>
            <person name="Wangchuk T."/>
            <person name="Wangdi T."/>
            <person name="Weiand M."/>
            <person name="Wilkinson J."/>
            <person name="Wilson A."/>
            <person name="Yadav S."/>
            <person name="Young G."/>
            <person name="Yu Q."/>
            <person name="Zembek L."/>
            <person name="Zhong D."/>
            <person name="Zimmer A."/>
            <person name="Zwirko Z."/>
            <person name="Jaffe D.B."/>
            <person name="Alvarez P."/>
            <person name="Brockman W."/>
            <person name="Butler J."/>
            <person name="Chin C."/>
            <person name="Gnerre S."/>
            <person name="Grabherr M."/>
            <person name="Kleber M."/>
            <person name="Mauceli E."/>
            <person name="MacCallum I."/>
        </authorList>
    </citation>
    <scope>NUCLEOTIDE SEQUENCE [LARGE SCALE GENOMIC DNA]</scope>
    <source>
        <strain evidence="6">Tucson 15287-2541.00</strain>
    </source>
</reference>
<dbReference type="eggNOG" id="ENOG502QVJ8">
    <property type="taxonomic scope" value="Eukaryota"/>
</dbReference>
<dbReference type="Gene3D" id="3.40.50.300">
    <property type="entry name" value="P-loop containing nucleotide triphosphate hydrolases"/>
    <property type="match status" value="1"/>
</dbReference>
<dbReference type="SMART" id="SM00382">
    <property type="entry name" value="AAA"/>
    <property type="match status" value="1"/>
</dbReference>
<organism evidence="6">
    <name type="scientific">Drosophila grimshawi</name>
    <name type="common">Hawaiian fruit fly</name>
    <name type="synonym">Idiomyia grimshawi</name>
    <dbReference type="NCBI Taxonomy" id="7222"/>
    <lineage>
        <taxon>Eukaryota</taxon>
        <taxon>Metazoa</taxon>
        <taxon>Ecdysozoa</taxon>
        <taxon>Arthropoda</taxon>
        <taxon>Hexapoda</taxon>
        <taxon>Insecta</taxon>
        <taxon>Pterygota</taxon>
        <taxon>Neoptera</taxon>
        <taxon>Endopterygota</taxon>
        <taxon>Diptera</taxon>
        <taxon>Brachycera</taxon>
        <taxon>Muscomorpha</taxon>
        <taxon>Ephydroidea</taxon>
        <taxon>Drosophilidae</taxon>
        <taxon>Drosophila</taxon>
        <taxon>Hawaiian Drosophila</taxon>
    </lineage>
</organism>
<dbReference type="NCBIfam" id="NF010248">
    <property type="entry name" value="PRK13695.1"/>
    <property type="match status" value="1"/>
</dbReference>
<dbReference type="SMR" id="B4J1L3"/>
<keyword evidence="3" id="KW-0067">ATP-binding</keyword>
<evidence type="ECO:0000256" key="1">
    <source>
        <dbReference type="ARBA" id="ARBA00022741"/>
    </source>
</evidence>
<dbReference type="EMBL" id="CH916366">
    <property type="protein sequence ID" value="EDV96933.1"/>
    <property type="molecule type" value="Genomic_DNA"/>
</dbReference>
<proteinExistence type="inferred from homology"/>